<evidence type="ECO:0000259" key="5">
    <source>
        <dbReference type="PROSITE" id="PS51504"/>
    </source>
</evidence>
<feature type="region of interest" description="Disordered" evidence="4">
    <location>
        <begin position="476"/>
        <end position="514"/>
    </location>
</feature>
<dbReference type="Pfam" id="PF00538">
    <property type="entry name" value="Linker_histone"/>
    <property type="match status" value="1"/>
</dbReference>
<feature type="compositionally biased region" description="Basic and acidic residues" evidence="4">
    <location>
        <begin position="485"/>
        <end position="495"/>
    </location>
</feature>
<organism evidence="6 7">
    <name type="scientific">Punica granatum</name>
    <name type="common">Pomegranate</name>
    <dbReference type="NCBI Taxonomy" id="22663"/>
    <lineage>
        <taxon>Eukaryota</taxon>
        <taxon>Viridiplantae</taxon>
        <taxon>Streptophyta</taxon>
        <taxon>Embryophyta</taxon>
        <taxon>Tracheophyta</taxon>
        <taxon>Spermatophyta</taxon>
        <taxon>Magnoliopsida</taxon>
        <taxon>eudicotyledons</taxon>
        <taxon>Gunneridae</taxon>
        <taxon>Pentapetalae</taxon>
        <taxon>rosids</taxon>
        <taxon>malvids</taxon>
        <taxon>Myrtales</taxon>
        <taxon>Lythraceae</taxon>
        <taxon>Punica</taxon>
    </lineage>
</organism>
<feature type="region of interest" description="Disordered" evidence="4">
    <location>
        <begin position="387"/>
        <end position="410"/>
    </location>
</feature>
<keyword evidence="2" id="KW-0238">DNA-binding</keyword>
<dbReference type="RefSeq" id="XP_031394622.1">
    <property type="nucleotide sequence ID" value="XM_031538762.1"/>
</dbReference>
<evidence type="ECO:0000313" key="7">
    <source>
        <dbReference type="RefSeq" id="XP_031394622.1"/>
    </source>
</evidence>
<dbReference type="GO" id="GO:0000786">
    <property type="term" value="C:nucleosome"/>
    <property type="evidence" value="ECO:0007669"/>
    <property type="project" value="InterPro"/>
</dbReference>
<proteinExistence type="predicted"/>
<feature type="compositionally biased region" description="Basic and acidic residues" evidence="4">
    <location>
        <begin position="135"/>
        <end position="151"/>
    </location>
</feature>
<protein>
    <submittedName>
        <fullName evidence="7">Nestin-like isoform X1</fullName>
    </submittedName>
</protein>
<dbReference type="AlphaFoldDB" id="A0A6P8DBN4"/>
<feature type="compositionally biased region" description="Acidic residues" evidence="4">
    <location>
        <begin position="346"/>
        <end position="355"/>
    </location>
</feature>
<feature type="compositionally biased region" description="Basic and acidic residues" evidence="4">
    <location>
        <begin position="364"/>
        <end position="375"/>
    </location>
</feature>
<keyword evidence="6" id="KW-1185">Reference proteome</keyword>
<evidence type="ECO:0000256" key="4">
    <source>
        <dbReference type="SAM" id="MobiDB-lite"/>
    </source>
</evidence>
<dbReference type="GeneID" id="116206033"/>
<dbReference type="GO" id="GO:0006334">
    <property type="term" value="P:nucleosome assembly"/>
    <property type="evidence" value="ECO:0007669"/>
    <property type="project" value="InterPro"/>
</dbReference>
<keyword evidence="3" id="KW-0539">Nucleus</keyword>
<dbReference type="GO" id="GO:0005730">
    <property type="term" value="C:nucleolus"/>
    <property type="evidence" value="ECO:0007669"/>
    <property type="project" value="TreeGrafter"/>
</dbReference>
<evidence type="ECO:0000256" key="1">
    <source>
        <dbReference type="ARBA" id="ARBA00004123"/>
    </source>
</evidence>
<dbReference type="OrthoDB" id="1110759at2759"/>
<name>A0A6P8DBN4_PUNGR</name>
<feature type="compositionally biased region" description="Basic and acidic residues" evidence="4">
    <location>
        <begin position="318"/>
        <end position="341"/>
    </location>
</feature>
<feature type="compositionally biased region" description="Basic and acidic residues" evidence="4">
    <location>
        <begin position="264"/>
        <end position="284"/>
    </location>
</feature>
<feature type="region of interest" description="Disordered" evidence="4">
    <location>
        <begin position="980"/>
        <end position="1128"/>
    </location>
</feature>
<dbReference type="GO" id="GO:0003690">
    <property type="term" value="F:double-stranded DNA binding"/>
    <property type="evidence" value="ECO:0007669"/>
    <property type="project" value="TreeGrafter"/>
</dbReference>
<dbReference type="GO" id="GO:0045910">
    <property type="term" value="P:negative regulation of DNA recombination"/>
    <property type="evidence" value="ECO:0007669"/>
    <property type="project" value="TreeGrafter"/>
</dbReference>
<evidence type="ECO:0000256" key="2">
    <source>
        <dbReference type="ARBA" id="ARBA00023125"/>
    </source>
</evidence>
<dbReference type="GO" id="GO:0031492">
    <property type="term" value="F:nucleosomal DNA binding"/>
    <property type="evidence" value="ECO:0007669"/>
    <property type="project" value="TreeGrafter"/>
</dbReference>
<gene>
    <name evidence="7" type="primary">LOC116206033</name>
</gene>
<dbReference type="PROSITE" id="PS51504">
    <property type="entry name" value="H15"/>
    <property type="match status" value="1"/>
</dbReference>
<feature type="domain" description="H15" evidence="5">
    <location>
        <begin position="54"/>
        <end position="124"/>
    </location>
</feature>
<dbReference type="GO" id="GO:0030261">
    <property type="term" value="P:chromosome condensation"/>
    <property type="evidence" value="ECO:0007669"/>
    <property type="project" value="TreeGrafter"/>
</dbReference>
<dbReference type="InterPro" id="IPR005818">
    <property type="entry name" value="Histone_H1/H5_H15"/>
</dbReference>
<feature type="region of interest" description="Disordered" evidence="4">
    <location>
        <begin position="132"/>
        <end position="160"/>
    </location>
</feature>
<feature type="region of interest" description="Disordered" evidence="4">
    <location>
        <begin position="674"/>
        <end position="699"/>
    </location>
</feature>
<feature type="compositionally biased region" description="Polar residues" evidence="4">
    <location>
        <begin position="986"/>
        <end position="997"/>
    </location>
</feature>
<evidence type="ECO:0000256" key="3">
    <source>
        <dbReference type="ARBA" id="ARBA00023242"/>
    </source>
</evidence>
<reference evidence="6" key="1">
    <citation type="journal article" date="2020" name="Plant Biotechnol. J.">
        <title>The pomegranate (Punica granatum L.) draft genome dissects genetic divergence between soft- and hard-seeded cultivars.</title>
        <authorList>
            <person name="Luo X."/>
            <person name="Li H."/>
            <person name="Wu Z."/>
            <person name="Yao W."/>
            <person name="Zhao P."/>
            <person name="Cao D."/>
            <person name="Yu H."/>
            <person name="Li K."/>
            <person name="Poudel K."/>
            <person name="Zhao D."/>
            <person name="Zhang F."/>
            <person name="Xia X."/>
            <person name="Chen L."/>
            <person name="Wang Q."/>
            <person name="Jing D."/>
            <person name="Cao S."/>
        </authorList>
    </citation>
    <scope>NUCLEOTIDE SEQUENCE [LARGE SCALE GENOMIC DNA]</scope>
    <source>
        <strain evidence="6">cv. Tunisia</strain>
    </source>
</reference>
<dbReference type="SMART" id="SM00526">
    <property type="entry name" value="H15"/>
    <property type="match status" value="1"/>
</dbReference>
<dbReference type="PANTHER" id="PTHR11467">
    <property type="entry name" value="HISTONE H1"/>
    <property type="match status" value="1"/>
</dbReference>
<dbReference type="InterPro" id="IPR036390">
    <property type="entry name" value="WH_DNA-bd_sf"/>
</dbReference>
<comment type="subcellular location">
    <subcellularLocation>
        <location evidence="1">Nucleus</location>
    </subcellularLocation>
</comment>
<feature type="region of interest" description="Disordered" evidence="4">
    <location>
        <begin position="263"/>
        <end position="375"/>
    </location>
</feature>
<dbReference type="Proteomes" id="UP000515151">
    <property type="component" value="Chromosome 4"/>
</dbReference>
<feature type="compositionally biased region" description="Basic and acidic residues" evidence="4">
    <location>
        <begin position="401"/>
        <end position="410"/>
    </location>
</feature>
<feature type="compositionally biased region" description="Polar residues" evidence="4">
    <location>
        <begin position="496"/>
        <end position="514"/>
    </location>
</feature>
<dbReference type="Gene3D" id="1.10.10.10">
    <property type="entry name" value="Winged helix-like DNA-binding domain superfamily/Winged helix DNA-binding domain"/>
    <property type="match status" value="1"/>
</dbReference>
<sequence length="1128" mass="126014">MGSETPRSTRAAIAAELMDGLRKRLAELLPPNTSMRADIEQQIEKLLKSHQTPEHPPYALMIRQAIETLNKEGGSDEAAISERIKLEYESLPWGHKSLLNHHLKKLTREGELVRVSADRYMLPPEESVSIGMVEQKQEHKGKNLQKEESANQHKLPRNGVSRIRSPRKKNFKIRQSLKRKVAETEVGSEAVGVSEEVEERDQLQEGQIQVNERPKPVLANSPGQEKLSGIRVSEEMHQVCEEQEPERIEVAVNEPVQLQGQHILESELLKPEGTNRPRQEKISDIEASEETCQVCEERAHEEMEDADQALKANSPAVEGDRTDGRRDEAAVGDVKQGDHQPSELVEGSEAEEEQNGEVNIPKQVQEESDHLLVKDDRVDMQEICWLPDKRNQEDEDPENVTVEKEIEKEPQDALVEGQRVEMNQEQNQQGKLQTTVTGPVLLLQEMETALERIEKLIESQGEQDAAVTDAVKQQEKQAEAGNKIADNRQQEHKNVPESTLIPSSPCQRSREVGSSISPEDKCLELLKRINGIFDILKPVLAQHRSANASIETLLGGDKKGTRSLVETEVPADRQQKSEVCAPSEEVITQSMENSDFFEAMDVMLIEAELHFYRSHNSKRPPECAVTTLENLSQRQEKQPKLSEQRDVENFSGTSCVLEYRQQLLDERGYEIPKASEANSAEGRTPLLSSVGGKSSVTRPLVASPTAENDKEAEACNVDWEQQLNPPGGAVKVLVISSERENEEATVLGNEPTRPDLSTELQLGSSVPPPQAKQKEGFILVKEGNQPDLKIVEQHQKSPTPQDMNPDRLKQQRRLLTCSQHKQFESKANAIHRLTEDSSTLLASQPAENDKETEVCNVKGEQQLNPPGGAVKALVFSCEWENEEATVLGNEPIRAYLSSSMPPPQEKQKEGFLLVREGSQPDLEIREQHQEISALQDMNPERLKQHEQQLYESSLFKPPVLGREKLEPLKPAELQKLLVQPKDSLTPLHTPTKSSIGGQESRYYKTKLRPRVISSPPEAVTGLSECKQRGEKKPARVGRPRRMKNEAGEKSPPLTQKQLGKPTNAGEEPPFNQKRRGRPPKRKQDADAARAGAGAGAGSASPLRQKCQGRPPKQKPALAIAMEEPKPLL</sequence>
<dbReference type="SUPFAM" id="SSF46785">
    <property type="entry name" value="Winged helix' DNA-binding domain"/>
    <property type="match status" value="1"/>
</dbReference>
<accession>A0A6P8DBN4</accession>
<reference evidence="7" key="2">
    <citation type="submission" date="2025-08" db="UniProtKB">
        <authorList>
            <consortium name="RefSeq"/>
        </authorList>
    </citation>
    <scope>IDENTIFICATION</scope>
    <source>
        <tissue evidence="7">Leaf</tissue>
    </source>
</reference>
<dbReference type="InterPro" id="IPR036388">
    <property type="entry name" value="WH-like_DNA-bd_sf"/>
</dbReference>
<evidence type="ECO:0000313" key="6">
    <source>
        <dbReference type="Proteomes" id="UP000515151"/>
    </source>
</evidence>
<dbReference type="PANTHER" id="PTHR11467:SF109">
    <property type="entry name" value="H15 DOMAIN-CONTAINING PROTEIN"/>
    <property type="match status" value="1"/>
</dbReference>